<comment type="function">
    <text evidence="12">Involved in the synthesis of the GDP-mannose and dolichol-phosphate-mannose required for a number of critical mannosyl transfer reactions.</text>
</comment>
<evidence type="ECO:0000256" key="4">
    <source>
        <dbReference type="ARBA" id="ARBA00011738"/>
    </source>
</evidence>
<dbReference type="NCBIfam" id="TIGR01484">
    <property type="entry name" value="HAD-SF-IIB"/>
    <property type="match status" value="1"/>
</dbReference>
<evidence type="ECO:0000256" key="1">
    <source>
        <dbReference type="ARBA" id="ARBA00004496"/>
    </source>
</evidence>
<evidence type="ECO:0000313" key="14">
    <source>
        <dbReference type="Proteomes" id="UP000038040"/>
    </source>
</evidence>
<dbReference type="AlphaFoldDB" id="A0A0N4U899"/>
<feature type="binding site" evidence="11">
    <location>
        <position position="187"/>
    </location>
    <ligand>
        <name>Mg(2+)</name>
        <dbReference type="ChEBI" id="CHEBI:18420"/>
        <label>1</label>
    </ligand>
</feature>
<comment type="similarity">
    <text evidence="3 12">Belongs to the eukaryotic PMM family.</text>
</comment>
<gene>
    <name evidence="13" type="ORF">DME_LOCUS7416</name>
</gene>
<dbReference type="Proteomes" id="UP000274756">
    <property type="component" value="Unassembled WGS sequence"/>
</dbReference>
<dbReference type="Pfam" id="PF03332">
    <property type="entry name" value="PMM"/>
    <property type="match status" value="1"/>
</dbReference>
<dbReference type="FunFam" id="3.30.1240.20:FF:000001">
    <property type="entry name" value="Phosphomannomutase"/>
    <property type="match status" value="1"/>
</dbReference>
<evidence type="ECO:0000313" key="15">
    <source>
        <dbReference type="Proteomes" id="UP000274756"/>
    </source>
</evidence>
<keyword evidence="6 12" id="KW-0963">Cytoplasm</keyword>
<dbReference type="OrthoDB" id="10264771at2759"/>
<evidence type="ECO:0000256" key="2">
    <source>
        <dbReference type="ARBA" id="ARBA00004699"/>
    </source>
</evidence>
<dbReference type="Proteomes" id="UP000038040">
    <property type="component" value="Unplaced"/>
</dbReference>
<evidence type="ECO:0000256" key="9">
    <source>
        <dbReference type="ARBA" id="ARBA00023235"/>
    </source>
</evidence>
<dbReference type="EMBL" id="UYYG01001160">
    <property type="protein sequence ID" value="VDN57443.1"/>
    <property type="molecule type" value="Genomic_DNA"/>
</dbReference>
<evidence type="ECO:0000256" key="12">
    <source>
        <dbReference type="RuleBase" id="RU361118"/>
    </source>
</evidence>
<name>A0A0N4U899_DRAME</name>
<dbReference type="InterPro" id="IPR036412">
    <property type="entry name" value="HAD-like_sf"/>
</dbReference>
<feature type="binding site" evidence="11">
    <location>
        <position position="201"/>
    </location>
    <ligand>
        <name>Mg(2+)</name>
        <dbReference type="ChEBI" id="CHEBI:18420"/>
        <label>1</label>
    </ligand>
</feature>
<keyword evidence="9 12" id="KW-0413">Isomerase</keyword>
<dbReference type="InterPro" id="IPR006379">
    <property type="entry name" value="HAD-SF_hydro_IIB"/>
</dbReference>
<organism evidence="14 16">
    <name type="scientific">Dracunculus medinensis</name>
    <name type="common">Guinea worm</name>
    <dbReference type="NCBI Taxonomy" id="318479"/>
    <lineage>
        <taxon>Eukaryota</taxon>
        <taxon>Metazoa</taxon>
        <taxon>Ecdysozoa</taxon>
        <taxon>Nematoda</taxon>
        <taxon>Chromadorea</taxon>
        <taxon>Rhabditida</taxon>
        <taxon>Spirurina</taxon>
        <taxon>Dracunculoidea</taxon>
        <taxon>Dracunculidae</taxon>
        <taxon>Dracunculus</taxon>
    </lineage>
</organism>
<dbReference type="STRING" id="318479.A0A0N4U899"/>
<comment type="subcellular location">
    <subcellularLocation>
        <location evidence="1 12">Cytoplasm</location>
    </subcellularLocation>
</comment>
<feature type="binding site" evidence="10">
    <location>
        <position position="159"/>
    </location>
    <ligand>
        <name>alpha-D-mannose 1-phosphate</name>
        <dbReference type="ChEBI" id="CHEBI:58409"/>
    </ligand>
</feature>
<evidence type="ECO:0000313" key="16">
    <source>
        <dbReference type="WBParaSite" id="DME_0000325701-mRNA-1"/>
    </source>
</evidence>
<dbReference type="WBParaSite" id="DME_0000325701-mRNA-1">
    <property type="protein sequence ID" value="DME_0000325701-mRNA-1"/>
    <property type="gene ID" value="DME_0000325701"/>
</dbReference>
<evidence type="ECO:0000256" key="11">
    <source>
        <dbReference type="PIRSR" id="PIRSR605002-3"/>
    </source>
</evidence>
<comment type="pathway">
    <text evidence="2 12">Nucleotide-sugar biosynthesis; GDP-alpha-D-mannose biosynthesis; alpha-D-mannose 1-phosphate from D-fructose 6-phosphate: step 2/2.</text>
</comment>
<keyword evidence="8 11" id="KW-0460">Magnesium</keyword>
<evidence type="ECO:0000256" key="6">
    <source>
        <dbReference type="ARBA" id="ARBA00022490"/>
    </source>
</evidence>
<keyword evidence="15" id="KW-1185">Reference proteome</keyword>
<dbReference type="GO" id="GO:0004615">
    <property type="term" value="F:phosphomannomutase activity"/>
    <property type="evidence" value="ECO:0007669"/>
    <property type="project" value="UniProtKB-EC"/>
</dbReference>
<reference evidence="13 15" key="2">
    <citation type="submission" date="2018-11" db="EMBL/GenBank/DDBJ databases">
        <authorList>
            <consortium name="Pathogen Informatics"/>
        </authorList>
    </citation>
    <scope>NUCLEOTIDE SEQUENCE [LARGE SCALE GENOMIC DNA]</scope>
</reference>
<dbReference type="InterPro" id="IPR023214">
    <property type="entry name" value="HAD_sf"/>
</dbReference>
<dbReference type="EC" id="5.4.2.8" evidence="5 12"/>
<evidence type="ECO:0000256" key="3">
    <source>
        <dbReference type="ARBA" id="ARBA00009736"/>
    </source>
</evidence>
<feature type="binding site" evidence="10">
    <location>
        <position position="121"/>
    </location>
    <ligand>
        <name>alpha-D-mannose 1-phosphate</name>
        <dbReference type="ChEBI" id="CHEBI:58409"/>
    </ligand>
</feature>
<dbReference type="GO" id="GO:0006013">
    <property type="term" value="P:mannose metabolic process"/>
    <property type="evidence" value="ECO:0007669"/>
    <property type="project" value="TreeGrafter"/>
</dbReference>
<keyword evidence="7 11" id="KW-0479">Metal-binding</keyword>
<evidence type="ECO:0000313" key="13">
    <source>
        <dbReference type="EMBL" id="VDN57443.1"/>
    </source>
</evidence>
<dbReference type="GO" id="GO:0005829">
    <property type="term" value="C:cytosol"/>
    <property type="evidence" value="ECO:0007669"/>
    <property type="project" value="TreeGrafter"/>
</dbReference>
<protein>
    <recommendedName>
        <fullName evidence="5 12">Phosphomannomutase</fullName>
        <ecNumber evidence="5 12">5.4.2.8</ecNumber>
    </recommendedName>
</protein>
<dbReference type="GO" id="GO:0046872">
    <property type="term" value="F:metal ion binding"/>
    <property type="evidence" value="ECO:0007669"/>
    <property type="project" value="UniProtKB-KW"/>
</dbReference>
<dbReference type="GO" id="GO:0006487">
    <property type="term" value="P:protein N-linked glycosylation"/>
    <property type="evidence" value="ECO:0007669"/>
    <property type="project" value="TreeGrafter"/>
</dbReference>
<evidence type="ECO:0000256" key="5">
    <source>
        <dbReference type="ARBA" id="ARBA00012730"/>
    </source>
</evidence>
<dbReference type="UniPathway" id="UPA00126">
    <property type="reaction ID" value="UER00424"/>
</dbReference>
<comment type="cofactor">
    <cofactor evidence="11">
        <name>Mg(2+)</name>
        <dbReference type="ChEBI" id="CHEBI:18420"/>
    </cofactor>
</comment>
<feature type="binding site" evidence="10">
    <location>
        <position position="103"/>
    </location>
    <ligand>
        <name>alpha-D-mannose 1-phosphate</name>
        <dbReference type="ChEBI" id="CHEBI:58409"/>
    </ligand>
</feature>
<accession>A0A0N4U899</accession>
<dbReference type="SUPFAM" id="SSF56784">
    <property type="entry name" value="HAD-like"/>
    <property type="match status" value="1"/>
</dbReference>
<sequence>MEKYIQEFLSQARKFASIAVVSGSDITKVVEQLGDNIDDVLNRFDFVFVENGLVGFHGSDALPVQSLKEHVGDERLKKLINYTLRYFSEIDLPVKRGNFIEFRQGMLNLSPIGRSCTQEERMQFVEFDSKYRVREQFVKDLKVFTEGWNLNICIGGQISVDVFPYGWDKTFCLQYLKDFETIHFFGDKTAPGGNDHEIFNDERTIGHTVKNPEDLKKQVEELLKSFTDEC</sequence>
<dbReference type="InterPro" id="IPR043169">
    <property type="entry name" value="PMM_cap"/>
</dbReference>
<comment type="catalytic activity">
    <reaction evidence="12">
        <text>alpha-D-mannose 1-phosphate = D-mannose 6-phosphate</text>
        <dbReference type="Rhea" id="RHEA:11140"/>
        <dbReference type="ChEBI" id="CHEBI:58409"/>
        <dbReference type="ChEBI" id="CHEBI:58735"/>
        <dbReference type="EC" id="5.4.2.8"/>
    </reaction>
</comment>
<feature type="binding site" evidence="10">
    <location>
        <position position="161"/>
    </location>
    <ligand>
        <name>alpha-D-mannose 1-phosphate</name>
        <dbReference type="ChEBI" id="CHEBI:58409"/>
    </ligand>
</feature>
<comment type="subunit">
    <text evidence="4 12">Homodimer.</text>
</comment>
<feature type="binding site" evidence="11">
    <location>
        <position position="204"/>
    </location>
    <ligand>
        <name>Mg(2+)</name>
        <dbReference type="ChEBI" id="CHEBI:18420"/>
        <label>1</label>
    </ligand>
</feature>
<evidence type="ECO:0000256" key="10">
    <source>
        <dbReference type="PIRSR" id="PIRSR605002-2"/>
    </source>
</evidence>
<feature type="binding site" evidence="10">
    <location>
        <position position="114"/>
    </location>
    <ligand>
        <name>alpha-D-mannose 1-phosphate</name>
        <dbReference type="ChEBI" id="CHEBI:58409"/>
    </ligand>
</feature>
<evidence type="ECO:0000256" key="8">
    <source>
        <dbReference type="ARBA" id="ARBA00022842"/>
    </source>
</evidence>
<feature type="binding site" evidence="11">
    <location>
        <position position="199"/>
    </location>
    <ligand>
        <name>Mg(2+)</name>
        <dbReference type="ChEBI" id="CHEBI:18420"/>
        <label>1</label>
    </ligand>
</feature>
<dbReference type="GO" id="GO:0009298">
    <property type="term" value="P:GDP-mannose biosynthetic process"/>
    <property type="evidence" value="ECO:0007669"/>
    <property type="project" value="UniProtKB-UniPathway"/>
</dbReference>
<reference evidence="16" key="1">
    <citation type="submission" date="2017-02" db="UniProtKB">
        <authorList>
            <consortium name="WormBaseParasite"/>
        </authorList>
    </citation>
    <scope>IDENTIFICATION</scope>
</reference>
<dbReference type="PANTHER" id="PTHR10466">
    <property type="entry name" value="PHOSPHOMANNOMUTASE"/>
    <property type="match status" value="1"/>
</dbReference>
<dbReference type="PANTHER" id="PTHR10466:SF0">
    <property type="entry name" value="PHOSPHOMANNOMUTASE"/>
    <property type="match status" value="1"/>
</dbReference>
<dbReference type="Gene3D" id="3.30.1240.20">
    <property type="match status" value="1"/>
</dbReference>
<dbReference type="Gene3D" id="3.40.50.1000">
    <property type="entry name" value="HAD superfamily/HAD-like"/>
    <property type="match status" value="1"/>
</dbReference>
<dbReference type="InterPro" id="IPR005002">
    <property type="entry name" value="PMM"/>
</dbReference>
<evidence type="ECO:0000256" key="7">
    <source>
        <dbReference type="ARBA" id="ARBA00022723"/>
    </source>
</evidence>
<proteinExistence type="inferred from homology"/>
<dbReference type="CDD" id="cd02585">
    <property type="entry name" value="HAD_PMM"/>
    <property type="match status" value="1"/>
</dbReference>